<sequence>MFNLFGGSKRPNTQIPFTLYKQHAQPMPPCPLKPDAWEKALEKYSDKTYTKSLVGMLRYGALIGYTRPRAGQTLHRNHGSAREQPELLEQDLREQLRNKRLTCYKEGHLPPFFVSSPIGLVDKNDGNKRRIHDLSYPEGTGVNGGIHPERTKVVFSTLQDIMNIMKEDQCSVVAGIRENKAISISDEAREELEWWKNVLPTSPHIKILPSNRKTIEVFTSASGFKGMGGFYLKDKQDLKSLPVEQYFMKPHAESNVREKDPFPREMLAVEEALTMWSSVFRGFRVVFNTSNQGVAFGLLNHAVHSNGPPLDTLKRILLLGQKHDVDIWSHWIPNDDNELAICLSRFDRPRIHALAPKLSGLGGSRATRSDSRFSPSESKFSPSESKFSSPESKFSPSESRFSPSESKFSSSESKFSPSESKPSPSEGRFSHSKSRFPPSESRFSPSESGYSASESRFAPSEDRPTPPEGTKQIGNKPSGYRQRQTPASRNSSYAPPKTDPPLSPPPSPPPPPYKRTPSPPPATKPRAQRRKPRKAVLASESEAGEGSDALEQKKDGGLKSRTIILEFLSLLFWCAYVLCRWIGVALWKLVRLISGL</sequence>
<feature type="compositionally biased region" description="Polar residues" evidence="1">
    <location>
        <begin position="481"/>
        <end position="493"/>
    </location>
</feature>
<dbReference type="PANTHER" id="PTHR33050:SF7">
    <property type="entry name" value="RIBONUCLEASE H"/>
    <property type="match status" value="1"/>
</dbReference>
<keyword evidence="2" id="KW-0812">Transmembrane</keyword>
<organism evidence="3 4">
    <name type="scientific">Tuber borchii</name>
    <name type="common">White truffle</name>
    <dbReference type="NCBI Taxonomy" id="42251"/>
    <lineage>
        <taxon>Eukaryota</taxon>
        <taxon>Fungi</taxon>
        <taxon>Dikarya</taxon>
        <taxon>Ascomycota</taxon>
        <taxon>Pezizomycotina</taxon>
        <taxon>Pezizomycetes</taxon>
        <taxon>Pezizales</taxon>
        <taxon>Tuberaceae</taxon>
        <taxon>Tuber</taxon>
    </lineage>
</organism>
<dbReference type="Proteomes" id="UP000244722">
    <property type="component" value="Unassembled WGS sequence"/>
</dbReference>
<proteinExistence type="predicted"/>
<reference evidence="3 4" key="1">
    <citation type="submission" date="2017-04" db="EMBL/GenBank/DDBJ databases">
        <title>Draft genome sequence of Tuber borchii Vittad., a whitish edible truffle.</title>
        <authorList>
            <consortium name="DOE Joint Genome Institute"/>
            <person name="Murat C."/>
            <person name="Kuo A."/>
            <person name="Barry K.W."/>
            <person name="Clum A."/>
            <person name="Dockter R.B."/>
            <person name="Fauchery L."/>
            <person name="Iotti M."/>
            <person name="Kohler A."/>
            <person name="Labutti K."/>
            <person name="Lindquist E.A."/>
            <person name="Lipzen A."/>
            <person name="Ohm R.A."/>
            <person name="Wang M."/>
            <person name="Grigoriev I.V."/>
            <person name="Zambonelli A."/>
            <person name="Martin F.M."/>
        </authorList>
    </citation>
    <scope>NUCLEOTIDE SEQUENCE [LARGE SCALE GENOMIC DNA]</scope>
    <source>
        <strain evidence="3 4">Tbo3840</strain>
    </source>
</reference>
<dbReference type="EMBL" id="NESQ01000252">
    <property type="protein sequence ID" value="PUU75073.1"/>
    <property type="molecule type" value="Genomic_DNA"/>
</dbReference>
<evidence type="ECO:0000313" key="3">
    <source>
        <dbReference type="EMBL" id="PUU75073.1"/>
    </source>
</evidence>
<keyword evidence="2" id="KW-1133">Transmembrane helix</keyword>
<comment type="caution">
    <text evidence="3">The sequence shown here is derived from an EMBL/GenBank/DDBJ whole genome shotgun (WGS) entry which is preliminary data.</text>
</comment>
<feature type="region of interest" description="Disordered" evidence="1">
    <location>
        <begin position="358"/>
        <end position="554"/>
    </location>
</feature>
<gene>
    <name evidence="3" type="ORF">B9Z19DRAFT_1155236</name>
</gene>
<dbReference type="PANTHER" id="PTHR33050">
    <property type="entry name" value="REVERSE TRANSCRIPTASE DOMAIN-CONTAINING PROTEIN"/>
    <property type="match status" value="1"/>
</dbReference>
<dbReference type="STRING" id="42251.A0A2T6ZHW0"/>
<keyword evidence="4" id="KW-1185">Reference proteome</keyword>
<dbReference type="AlphaFoldDB" id="A0A2T6ZHW0"/>
<dbReference type="InterPro" id="IPR052055">
    <property type="entry name" value="Hepadnavirus_pol/RT"/>
</dbReference>
<feature type="transmembrane region" description="Helical" evidence="2">
    <location>
        <begin position="570"/>
        <end position="590"/>
    </location>
</feature>
<feature type="compositionally biased region" description="Low complexity" evidence="1">
    <location>
        <begin position="435"/>
        <end position="455"/>
    </location>
</feature>
<keyword evidence="2" id="KW-0472">Membrane</keyword>
<evidence type="ECO:0000256" key="1">
    <source>
        <dbReference type="SAM" id="MobiDB-lite"/>
    </source>
</evidence>
<name>A0A2T6ZHW0_TUBBO</name>
<accession>A0A2T6ZHW0</accession>
<protein>
    <submittedName>
        <fullName evidence="3">Uncharacterized protein</fullName>
    </submittedName>
</protein>
<evidence type="ECO:0000313" key="4">
    <source>
        <dbReference type="Proteomes" id="UP000244722"/>
    </source>
</evidence>
<feature type="compositionally biased region" description="Low complexity" evidence="1">
    <location>
        <begin position="372"/>
        <end position="426"/>
    </location>
</feature>
<dbReference type="OrthoDB" id="4297048at2759"/>
<evidence type="ECO:0000256" key="2">
    <source>
        <dbReference type="SAM" id="Phobius"/>
    </source>
</evidence>
<feature type="compositionally biased region" description="Pro residues" evidence="1">
    <location>
        <begin position="497"/>
        <end position="523"/>
    </location>
</feature>